<dbReference type="Proteomes" id="UP000230605">
    <property type="component" value="Chromosome 7"/>
</dbReference>
<proteinExistence type="predicted"/>
<dbReference type="EMBL" id="CP134190">
    <property type="protein sequence ID" value="WPB06124.1"/>
    <property type="molecule type" value="Genomic_DNA"/>
</dbReference>
<dbReference type="Proteomes" id="UP001302367">
    <property type="component" value="Chromosome 7"/>
</dbReference>
<organism evidence="2 4">
    <name type="scientific">Cercospora beticola</name>
    <name type="common">Sugarbeet leaf spot fungus</name>
    <dbReference type="NCBI Taxonomy" id="122368"/>
    <lineage>
        <taxon>Eukaryota</taxon>
        <taxon>Fungi</taxon>
        <taxon>Dikarya</taxon>
        <taxon>Ascomycota</taxon>
        <taxon>Pezizomycotina</taxon>
        <taxon>Dothideomycetes</taxon>
        <taxon>Dothideomycetidae</taxon>
        <taxon>Mycosphaerellales</taxon>
        <taxon>Mycosphaerellaceae</taxon>
        <taxon>Cercospora</taxon>
    </lineage>
</organism>
<dbReference type="OrthoDB" id="5386682at2759"/>
<evidence type="ECO:0000259" key="1">
    <source>
        <dbReference type="Pfam" id="PF06985"/>
    </source>
</evidence>
<gene>
    <name evidence="2" type="ORF">CB0940_09548</name>
    <name evidence="3" type="ORF">RHO25_010781</name>
</gene>
<dbReference type="Pfam" id="PF26639">
    <property type="entry name" value="Het-6_barrel"/>
    <property type="match status" value="1"/>
</dbReference>
<dbReference type="Pfam" id="PF06985">
    <property type="entry name" value="HET"/>
    <property type="match status" value="1"/>
</dbReference>
<dbReference type="PANTHER" id="PTHR24148:SF73">
    <property type="entry name" value="HET DOMAIN PROTEIN (AFU_ORTHOLOGUE AFUA_8G01020)"/>
    <property type="match status" value="1"/>
</dbReference>
<reference evidence="3 5" key="2">
    <citation type="submission" date="2023-09" db="EMBL/GenBank/DDBJ databases">
        <title>Complete-Gapless Cercospora beticola genome.</title>
        <authorList>
            <person name="Wyatt N.A."/>
            <person name="Spanner R.E."/>
            <person name="Bolton M.D."/>
        </authorList>
    </citation>
    <scope>NUCLEOTIDE SEQUENCE [LARGE SCALE GENOMIC DNA]</scope>
    <source>
        <strain evidence="3">Cb09-40</strain>
    </source>
</reference>
<dbReference type="EMBL" id="LKMD01000106">
    <property type="protein sequence ID" value="PIA91558.1"/>
    <property type="molecule type" value="Genomic_DNA"/>
</dbReference>
<evidence type="ECO:0000313" key="5">
    <source>
        <dbReference type="Proteomes" id="UP001302367"/>
    </source>
</evidence>
<evidence type="ECO:0000313" key="3">
    <source>
        <dbReference type="EMBL" id="WPB06124.1"/>
    </source>
</evidence>
<feature type="domain" description="Heterokaryon incompatibility" evidence="1">
    <location>
        <begin position="55"/>
        <end position="213"/>
    </location>
</feature>
<evidence type="ECO:0000313" key="4">
    <source>
        <dbReference type="Proteomes" id="UP000230605"/>
    </source>
</evidence>
<dbReference type="InterPro" id="IPR052895">
    <property type="entry name" value="HetReg/Transcr_Mod"/>
</dbReference>
<dbReference type="AlphaFoldDB" id="A0A2G5HG95"/>
<evidence type="ECO:0000313" key="2">
    <source>
        <dbReference type="EMBL" id="PIA91558.1"/>
    </source>
</evidence>
<reference evidence="2 4" key="1">
    <citation type="submission" date="2015-10" db="EMBL/GenBank/DDBJ databases">
        <title>The cercosporin biosynthetic gene cluster was horizontally transferred to several fungal lineages and shown to be expanded in Cercospora beticola based on microsynteny with recipient genomes.</title>
        <authorList>
            <person name="De Jonge R."/>
            <person name="Ebert M.K."/>
            <person name="Suttle J.C."/>
            <person name="Jurick Ii W.M."/>
            <person name="Secor G.A."/>
            <person name="Thomma B.P."/>
            <person name="Van De Peer Y."/>
            <person name="Bolton M.D."/>
        </authorList>
    </citation>
    <scope>NUCLEOTIDE SEQUENCE [LARGE SCALE GENOMIC DNA]</scope>
    <source>
        <strain evidence="2 4">09-40</strain>
    </source>
</reference>
<sequence length="607" mass="70306">MQKSPHLLAGTEIYRPLCTELQQIRLLTILPGSGDEELRCHLSTASLHHELRPFYETISYAWGDRDLRANVVVNNSALNVPRGTKDAIRCMRLADDERVVWIDAICINQNDILERGAQVSMMGTIYMNGAKNLVFLGNDEENVAETAIATLNRTHRHVERLTGDLSSEHQTELGDGTLPRNLRLDLRLTERAIELYEVLYGLPWFRRLWVVQEAAFASRSTCYWGSTRFPLSRALLVGSVMPNILTEAVRPLPIRDGYRAQKMRILESFTRQALRPKAHFGYFTGYLEGFSTSELRDRVFAAVQLYLKWNDMPQVPFLLVSDYSKSVPEVYRDATRFILRDEGSYHRTQFEQVRHRSSQDLAVERNGSTSRTIRFDRTFDFNFDPLKFRNEFNAGYKDNTTYDDVFPDFLDNPDPNLLIIKALLIDNVTTTTESFAWQEEDDYAQTKCILETLRGWAKGDTIAQVLTGSCWEEFGFQSNDSSERLESYHFFCQYVFASDSLPPRTWHLHKSSTRKERYAAWFHESFRNLTSNRRLFLTRDRRIGCGPKLMQEGDVVFVAKGAAHACILRPVEGKDYWLYVGEAYVHGLMHGEIFDQDEINWEWVKLR</sequence>
<dbReference type="InterPro" id="IPR010730">
    <property type="entry name" value="HET"/>
</dbReference>
<accession>A0A2G5HG95</accession>
<keyword evidence="5" id="KW-1185">Reference proteome</keyword>
<protein>
    <recommendedName>
        <fullName evidence="1">Heterokaryon incompatibility domain-containing protein</fullName>
    </recommendedName>
</protein>
<dbReference type="PANTHER" id="PTHR24148">
    <property type="entry name" value="ANKYRIN REPEAT DOMAIN-CONTAINING PROTEIN 39 HOMOLOG-RELATED"/>
    <property type="match status" value="1"/>
</dbReference>
<name>A0A2G5HG95_CERBT</name>